<protein>
    <submittedName>
        <fullName evidence="3">Glycerophosphoryl diester phosphodiesterase</fullName>
    </submittedName>
</protein>
<dbReference type="AlphaFoldDB" id="A0A1H4MFD1"/>
<gene>
    <name evidence="3" type="ORF">SAMN04489844_1115</name>
</gene>
<feature type="transmembrane region" description="Helical" evidence="1">
    <location>
        <begin position="173"/>
        <end position="198"/>
    </location>
</feature>
<dbReference type="PANTHER" id="PTHR46211:SF8">
    <property type="entry name" value="PHOSPHODIESTERASE"/>
    <property type="match status" value="1"/>
</dbReference>
<keyword evidence="1" id="KW-1133">Transmembrane helix</keyword>
<dbReference type="Pfam" id="PF10110">
    <property type="entry name" value="GPDPase_memb"/>
    <property type="match status" value="1"/>
</dbReference>
<keyword evidence="1" id="KW-0812">Transmembrane</keyword>
<organism evidence="3 4">
    <name type="scientific">Nocardioides exalbidus</name>
    <dbReference type="NCBI Taxonomy" id="402596"/>
    <lineage>
        <taxon>Bacteria</taxon>
        <taxon>Bacillati</taxon>
        <taxon>Actinomycetota</taxon>
        <taxon>Actinomycetes</taxon>
        <taxon>Propionibacteriales</taxon>
        <taxon>Nocardioidaceae</taxon>
        <taxon>Nocardioides</taxon>
    </lineage>
</organism>
<feature type="transmembrane region" description="Helical" evidence="1">
    <location>
        <begin position="219"/>
        <end position="248"/>
    </location>
</feature>
<feature type="transmembrane region" description="Helical" evidence="1">
    <location>
        <begin position="72"/>
        <end position="99"/>
    </location>
</feature>
<dbReference type="SUPFAM" id="SSF51695">
    <property type="entry name" value="PLC-like phosphodiesterases"/>
    <property type="match status" value="1"/>
</dbReference>
<dbReference type="PANTHER" id="PTHR46211">
    <property type="entry name" value="GLYCEROPHOSPHORYL DIESTER PHOSPHODIESTERASE"/>
    <property type="match status" value="1"/>
</dbReference>
<dbReference type="GO" id="GO:0006629">
    <property type="term" value="P:lipid metabolic process"/>
    <property type="evidence" value="ECO:0007669"/>
    <property type="project" value="InterPro"/>
</dbReference>
<evidence type="ECO:0000313" key="4">
    <source>
        <dbReference type="Proteomes" id="UP000198742"/>
    </source>
</evidence>
<dbReference type="Pfam" id="PF03009">
    <property type="entry name" value="GDPD"/>
    <property type="match status" value="1"/>
</dbReference>
<dbReference type="Gene3D" id="3.20.20.190">
    <property type="entry name" value="Phosphatidylinositol (PI) phosphodiesterase"/>
    <property type="match status" value="1"/>
</dbReference>
<feature type="transmembrane region" description="Helical" evidence="1">
    <location>
        <begin position="313"/>
        <end position="332"/>
    </location>
</feature>
<proteinExistence type="predicted"/>
<feature type="transmembrane region" description="Helical" evidence="1">
    <location>
        <begin position="129"/>
        <end position="161"/>
    </location>
</feature>
<evidence type="ECO:0000256" key="1">
    <source>
        <dbReference type="SAM" id="Phobius"/>
    </source>
</evidence>
<dbReference type="PROSITE" id="PS51704">
    <property type="entry name" value="GP_PDE"/>
    <property type="match status" value="1"/>
</dbReference>
<dbReference type="InterPro" id="IPR018476">
    <property type="entry name" value="GlyceroP-diester-Pdiesterase_M"/>
</dbReference>
<dbReference type="GO" id="GO:0008081">
    <property type="term" value="F:phosphoric diester hydrolase activity"/>
    <property type="evidence" value="ECO:0007669"/>
    <property type="project" value="InterPro"/>
</dbReference>
<evidence type="ECO:0000259" key="2">
    <source>
        <dbReference type="PROSITE" id="PS51704"/>
    </source>
</evidence>
<reference evidence="4" key="1">
    <citation type="submission" date="2016-10" db="EMBL/GenBank/DDBJ databases">
        <authorList>
            <person name="Varghese N."/>
            <person name="Submissions S."/>
        </authorList>
    </citation>
    <scope>NUCLEOTIDE SEQUENCE [LARGE SCALE GENOMIC DNA]</scope>
    <source>
        <strain evidence="4">DSM 22017</strain>
    </source>
</reference>
<sequence length="598" mass="63970">MEPLTGVPPTRVATRVLRRHLLGYLVVVALVHAFVLGLGMPLLGRLFDLVLDTVDDGAVNMDSLTSVLTSPLTILVLLVFGAVSVALVFVELTVLTLCAQRHLEGGSLSVRGLAEDFAHMVRKLTPLSFVLFALYAVFLLPLANVGITSGFTTHIAVPAFIGGELTKTTGGTLAWWTVNALIVYLALRLLLTLAIFLGSERSLPGAMRDSLRATGWVPWRPAVTLLGVLAVVLLALGLVSGLAVLVTALADTVGGSDSAWWAGFSLALVDLSRFLVLGVAAAWVTLWLVSWERDLTDEPDVPPRRLRSRTRRVVAGLAVVVSAGFLVIGTIAHTADLRTVRDPAATVVVGHRGYTAEGVENTIPALEAAAAAGADVVEMDVLETKDQQLVVMHDPNLGRLAGQDVDVWDRDLDQLVGTPLRAGGHEAVLPSFEEYAARAEELDVRLLVELKPHGHEAPGFAERVAADFAALDIPDDWLVQSLDRDLVEQVGELVPQDVGYVVPFNLGALPATSADFVVVEDWSYSDRIGREGRDAGKDVWIWTVNDTGLLRAYIRRGVDGIITDRVGAAVVDRDFGAAVASPVGQVLDGIMRILGPRS</sequence>
<dbReference type="RefSeq" id="WP_139306492.1">
    <property type="nucleotide sequence ID" value="NZ_FNRT01000002.1"/>
</dbReference>
<name>A0A1H4MFD1_9ACTN</name>
<keyword evidence="1" id="KW-0472">Membrane</keyword>
<dbReference type="Proteomes" id="UP000198742">
    <property type="component" value="Unassembled WGS sequence"/>
</dbReference>
<feature type="transmembrane region" description="Helical" evidence="1">
    <location>
        <begin position="21"/>
        <end position="43"/>
    </location>
</feature>
<dbReference type="InterPro" id="IPR017946">
    <property type="entry name" value="PLC-like_Pdiesterase_TIM-brl"/>
</dbReference>
<feature type="domain" description="GP-PDE" evidence="2">
    <location>
        <begin position="346"/>
        <end position="573"/>
    </location>
</feature>
<feature type="transmembrane region" description="Helical" evidence="1">
    <location>
        <begin position="260"/>
        <end position="289"/>
    </location>
</feature>
<dbReference type="STRING" id="402596.SAMN04489844_1115"/>
<keyword evidence="4" id="KW-1185">Reference proteome</keyword>
<dbReference type="InterPro" id="IPR030395">
    <property type="entry name" value="GP_PDE_dom"/>
</dbReference>
<evidence type="ECO:0000313" key="3">
    <source>
        <dbReference type="EMBL" id="SEB81414.1"/>
    </source>
</evidence>
<dbReference type="EMBL" id="FNRT01000002">
    <property type="protein sequence ID" value="SEB81414.1"/>
    <property type="molecule type" value="Genomic_DNA"/>
</dbReference>
<accession>A0A1H4MFD1</accession>
<dbReference type="OrthoDB" id="9758957at2"/>